<dbReference type="GO" id="GO:0005524">
    <property type="term" value="F:ATP binding"/>
    <property type="evidence" value="ECO:0007669"/>
    <property type="project" value="UniProtKB-KW"/>
</dbReference>
<dbReference type="EC" id="2.7.13.3" evidence="3"/>
<evidence type="ECO:0000256" key="9">
    <source>
        <dbReference type="ARBA" id="ARBA00023012"/>
    </source>
</evidence>
<keyword evidence="8" id="KW-0067">ATP-binding</keyword>
<keyword evidence="6" id="KW-0547">Nucleotide-binding</keyword>
<dbReference type="SMART" id="SM00388">
    <property type="entry name" value="HisKA"/>
    <property type="match status" value="1"/>
</dbReference>
<dbReference type="CDD" id="cd00082">
    <property type="entry name" value="HisKA"/>
    <property type="match status" value="1"/>
</dbReference>
<keyword evidence="5" id="KW-0808">Transferase</keyword>
<dbReference type="InterPro" id="IPR003661">
    <property type="entry name" value="HisK_dim/P_dom"/>
</dbReference>
<feature type="domain" description="Histidine kinase" evidence="12">
    <location>
        <begin position="193"/>
        <end position="420"/>
    </location>
</feature>
<dbReference type="SUPFAM" id="SSF55874">
    <property type="entry name" value="ATPase domain of HSP90 chaperone/DNA topoisomerase II/histidine kinase"/>
    <property type="match status" value="1"/>
</dbReference>
<dbReference type="Pfam" id="PF02518">
    <property type="entry name" value="HATPase_c"/>
    <property type="match status" value="1"/>
</dbReference>
<keyword evidence="4" id="KW-0597">Phosphoprotein</keyword>
<dbReference type="InterPro" id="IPR036097">
    <property type="entry name" value="HisK_dim/P_sf"/>
</dbReference>
<feature type="transmembrane region" description="Helical" evidence="11">
    <location>
        <begin position="153"/>
        <end position="173"/>
    </location>
</feature>
<proteinExistence type="predicted"/>
<dbReference type="SMART" id="SM00387">
    <property type="entry name" value="HATPase_c"/>
    <property type="match status" value="1"/>
</dbReference>
<organism evidence="13 14">
    <name type="scientific">Alicyclobacillus tolerans</name>
    <dbReference type="NCBI Taxonomy" id="90970"/>
    <lineage>
        <taxon>Bacteria</taxon>
        <taxon>Bacillati</taxon>
        <taxon>Bacillota</taxon>
        <taxon>Bacilli</taxon>
        <taxon>Bacillales</taxon>
        <taxon>Alicyclobacillaceae</taxon>
        <taxon>Alicyclobacillus</taxon>
    </lineage>
</organism>
<dbReference type="InterPro" id="IPR005467">
    <property type="entry name" value="His_kinase_dom"/>
</dbReference>
<dbReference type="Pfam" id="PF00512">
    <property type="entry name" value="HisKA"/>
    <property type="match status" value="1"/>
</dbReference>
<comment type="subcellular location">
    <subcellularLocation>
        <location evidence="2">Cell membrane</location>
        <topology evidence="2">Multi-pass membrane protein</topology>
    </subcellularLocation>
</comment>
<dbReference type="PANTHER" id="PTHR43711">
    <property type="entry name" value="TWO-COMPONENT HISTIDINE KINASE"/>
    <property type="match status" value="1"/>
</dbReference>
<sequence>MFQQVRMRIALLALSLVLIIYTISSIAVYAIVHLYVIHGIDQHLHTIAERVANEYDATGNVEITGNLLPHGTYLFFAASGTLFVKTTSSLQPVLVNLIHNAPPGEHYVDLTADGIHYRVFYALSNLGKQGTDILMVAQDDRVELSVLNNLKTVIFLVGLAGMLISTLAGFFLANRVLRPIRAAWQRQLEFVADASHEMRTPLAVIQSNLNIAMGHTDESILDNLEWLNNAHSETRRLSKLVTDLLTLARSDSEKLPLQIQTLSIEEVFDKVTDLYSSIVEMNGIRYRSEIAASAAQQYFSGDADRIQQLLLILLDNARKFTPAGGEIALIAERSRNHLLIQIKDTGRGIAPEDLPRVFDRFFTGDASRTRETSNETGVSGTGLGLSIAKWIVEAHKGKISITSEGLGLGTTVTIELPIASPRSSSE</sequence>
<accession>A0A1M6VZC9</accession>
<evidence type="ECO:0000256" key="1">
    <source>
        <dbReference type="ARBA" id="ARBA00000085"/>
    </source>
</evidence>
<dbReference type="InterPro" id="IPR003594">
    <property type="entry name" value="HATPase_dom"/>
</dbReference>
<keyword evidence="11" id="KW-0812">Transmembrane</keyword>
<evidence type="ECO:0000313" key="13">
    <source>
        <dbReference type="EMBL" id="SHK86665.1"/>
    </source>
</evidence>
<keyword evidence="11" id="KW-1133">Transmembrane helix</keyword>
<keyword evidence="14" id="KW-1185">Reference proteome</keyword>
<dbReference type="SUPFAM" id="SSF47384">
    <property type="entry name" value="Homodimeric domain of signal transducing histidine kinase"/>
    <property type="match status" value="1"/>
</dbReference>
<gene>
    <name evidence="13" type="ORF">SAMN05443507_1254</name>
</gene>
<evidence type="ECO:0000256" key="11">
    <source>
        <dbReference type="SAM" id="Phobius"/>
    </source>
</evidence>
<dbReference type="Gene3D" id="1.10.287.130">
    <property type="match status" value="1"/>
</dbReference>
<dbReference type="AlphaFoldDB" id="A0A1M6VZC9"/>
<evidence type="ECO:0000256" key="6">
    <source>
        <dbReference type="ARBA" id="ARBA00022741"/>
    </source>
</evidence>
<dbReference type="Gene3D" id="3.30.565.10">
    <property type="entry name" value="Histidine kinase-like ATPase, C-terminal domain"/>
    <property type="match status" value="1"/>
</dbReference>
<dbReference type="InterPro" id="IPR050736">
    <property type="entry name" value="Sensor_HK_Regulatory"/>
</dbReference>
<dbReference type="FunFam" id="3.30.565.10:FF:000006">
    <property type="entry name" value="Sensor histidine kinase WalK"/>
    <property type="match status" value="1"/>
</dbReference>
<evidence type="ECO:0000256" key="10">
    <source>
        <dbReference type="ARBA" id="ARBA00023136"/>
    </source>
</evidence>
<evidence type="ECO:0000259" key="12">
    <source>
        <dbReference type="PROSITE" id="PS50109"/>
    </source>
</evidence>
<evidence type="ECO:0000256" key="2">
    <source>
        <dbReference type="ARBA" id="ARBA00004651"/>
    </source>
</evidence>
<feature type="transmembrane region" description="Helical" evidence="11">
    <location>
        <begin position="12"/>
        <end position="36"/>
    </location>
</feature>
<keyword evidence="7 13" id="KW-0418">Kinase</keyword>
<dbReference type="PRINTS" id="PR00344">
    <property type="entry name" value="BCTRLSENSOR"/>
</dbReference>
<keyword evidence="9" id="KW-0902">Two-component regulatory system</keyword>
<dbReference type="PANTHER" id="PTHR43711:SF1">
    <property type="entry name" value="HISTIDINE KINASE 1"/>
    <property type="match status" value="1"/>
</dbReference>
<evidence type="ECO:0000256" key="5">
    <source>
        <dbReference type="ARBA" id="ARBA00022679"/>
    </source>
</evidence>
<dbReference type="GO" id="GO:0000155">
    <property type="term" value="F:phosphorelay sensor kinase activity"/>
    <property type="evidence" value="ECO:0007669"/>
    <property type="project" value="InterPro"/>
</dbReference>
<evidence type="ECO:0000256" key="8">
    <source>
        <dbReference type="ARBA" id="ARBA00022840"/>
    </source>
</evidence>
<name>A0A1M6VZC9_9BACL</name>
<dbReference type="EMBL" id="FRAF01000025">
    <property type="protein sequence ID" value="SHK86665.1"/>
    <property type="molecule type" value="Genomic_DNA"/>
</dbReference>
<reference evidence="14" key="1">
    <citation type="submission" date="2016-11" db="EMBL/GenBank/DDBJ databases">
        <authorList>
            <person name="Varghese N."/>
            <person name="Submissions S."/>
        </authorList>
    </citation>
    <scope>NUCLEOTIDE SEQUENCE [LARGE SCALE GENOMIC DNA]</scope>
    <source>
        <strain evidence="14">USBA-503</strain>
    </source>
</reference>
<dbReference type="InterPro" id="IPR036890">
    <property type="entry name" value="HATPase_C_sf"/>
</dbReference>
<evidence type="ECO:0000256" key="3">
    <source>
        <dbReference type="ARBA" id="ARBA00012438"/>
    </source>
</evidence>
<dbReference type="GO" id="GO:0005886">
    <property type="term" value="C:plasma membrane"/>
    <property type="evidence" value="ECO:0007669"/>
    <property type="project" value="UniProtKB-SubCell"/>
</dbReference>
<comment type="catalytic activity">
    <reaction evidence="1">
        <text>ATP + protein L-histidine = ADP + protein N-phospho-L-histidine.</text>
        <dbReference type="EC" id="2.7.13.3"/>
    </reaction>
</comment>
<evidence type="ECO:0000313" key="14">
    <source>
        <dbReference type="Proteomes" id="UP000184016"/>
    </source>
</evidence>
<protein>
    <recommendedName>
        <fullName evidence="3">histidine kinase</fullName>
        <ecNumber evidence="3">2.7.13.3</ecNumber>
    </recommendedName>
</protein>
<dbReference type="InterPro" id="IPR004358">
    <property type="entry name" value="Sig_transdc_His_kin-like_C"/>
</dbReference>
<dbReference type="Proteomes" id="UP000184016">
    <property type="component" value="Unassembled WGS sequence"/>
</dbReference>
<dbReference type="PROSITE" id="PS50109">
    <property type="entry name" value="HIS_KIN"/>
    <property type="match status" value="1"/>
</dbReference>
<dbReference type="STRING" id="1830138.SAMN05443507_1254"/>
<dbReference type="FunFam" id="1.10.287.130:FF:000001">
    <property type="entry name" value="Two-component sensor histidine kinase"/>
    <property type="match status" value="1"/>
</dbReference>
<evidence type="ECO:0000256" key="4">
    <source>
        <dbReference type="ARBA" id="ARBA00022553"/>
    </source>
</evidence>
<evidence type="ECO:0000256" key="7">
    <source>
        <dbReference type="ARBA" id="ARBA00022777"/>
    </source>
</evidence>
<keyword evidence="10 11" id="KW-0472">Membrane</keyword>